<dbReference type="InterPro" id="IPR035466">
    <property type="entry name" value="GlmS/AgaS_SIS"/>
</dbReference>
<dbReference type="Gene3D" id="3.40.50.10490">
    <property type="entry name" value="Glucose-6-phosphate isomerase like protein, domain 1"/>
    <property type="match status" value="2"/>
</dbReference>
<evidence type="ECO:0000259" key="5">
    <source>
        <dbReference type="PROSITE" id="PS51464"/>
    </source>
</evidence>
<dbReference type="GO" id="GO:0009401">
    <property type="term" value="P:phosphoenolpyruvate-dependent sugar phosphotransferase system"/>
    <property type="evidence" value="ECO:0007669"/>
    <property type="project" value="TreeGrafter"/>
</dbReference>
<protein>
    <submittedName>
        <fullName evidence="6">Tagatose-6-phosphate ketose isomerase</fullName>
    </submittedName>
</protein>
<reference evidence="7" key="1">
    <citation type="submission" date="2015-07" db="EMBL/GenBank/DDBJ databases">
        <title>Fjat-10036 dsm4.</title>
        <authorList>
            <person name="Liu B."/>
            <person name="Wang J."/>
            <person name="Zhu Y."/>
            <person name="Liu G."/>
            <person name="Chen Q."/>
            <person name="Chen Z."/>
            <person name="Lan J."/>
            <person name="Che J."/>
            <person name="Ge C."/>
            <person name="Shi H."/>
            <person name="Pan Z."/>
            <person name="Liu X."/>
        </authorList>
    </citation>
    <scope>NUCLEOTIDE SEQUENCE [LARGE SCALE GENOMIC DNA]</scope>
    <source>
        <strain evidence="7">DSM 4</strain>
    </source>
</reference>
<dbReference type="CDD" id="cd05008">
    <property type="entry name" value="SIS_GlmS_GlmD_1"/>
    <property type="match status" value="1"/>
</dbReference>
<dbReference type="Pfam" id="PF01380">
    <property type="entry name" value="SIS"/>
    <property type="match status" value="1"/>
</dbReference>
<dbReference type="RefSeq" id="WP_053436162.1">
    <property type="nucleotide sequence ID" value="NZ_LGUF01000007.1"/>
</dbReference>
<dbReference type="GO" id="GO:0016853">
    <property type="term" value="F:isomerase activity"/>
    <property type="evidence" value="ECO:0007669"/>
    <property type="project" value="UniProtKB-KW"/>
</dbReference>
<comment type="caution">
    <text evidence="6">The sequence shown here is derived from an EMBL/GenBank/DDBJ whole genome shotgun (WGS) entry which is preliminary data.</text>
</comment>
<dbReference type="PATRIC" id="fig|1459.3.peg.4309"/>
<dbReference type="GO" id="GO:1901135">
    <property type="term" value="P:carbohydrate derivative metabolic process"/>
    <property type="evidence" value="ECO:0007669"/>
    <property type="project" value="InterPro"/>
</dbReference>
<dbReference type="GO" id="GO:0016787">
    <property type="term" value="F:hydrolase activity"/>
    <property type="evidence" value="ECO:0007669"/>
    <property type="project" value="UniProtKB-KW"/>
</dbReference>
<keyword evidence="7" id="KW-1185">Reference proteome</keyword>
<dbReference type="InterPro" id="IPR050303">
    <property type="entry name" value="GatZ_KbaZ_carbometab"/>
</dbReference>
<dbReference type="InterPro" id="IPR001347">
    <property type="entry name" value="SIS_dom"/>
</dbReference>
<dbReference type="PANTHER" id="PTHR32502">
    <property type="entry name" value="N-ACETYLGALACTOSAMINE PERMEASE II COMPONENT-RELATED"/>
    <property type="match status" value="1"/>
</dbReference>
<dbReference type="EMBL" id="LGUF01000007">
    <property type="protein sequence ID" value="KON88782.1"/>
    <property type="molecule type" value="Genomic_DNA"/>
</dbReference>
<name>A0A0M0GH14_SPOGL</name>
<comment type="similarity">
    <text evidence="1">Belongs to the SIS family. AgaS subfamily.</text>
</comment>
<dbReference type="Proteomes" id="UP000037109">
    <property type="component" value="Unassembled WGS sequence"/>
</dbReference>
<feature type="domain" description="SIS" evidence="5">
    <location>
        <begin position="45"/>
        <end position="201"/>
    </location>
</feature>
<evidence type="ECO:0000256" key="3">
    <source>
        <dbReference type="ARBA" id="ARBA00022801"/>
    </source>
</evidence>
<evidence type="ECO:0000256" key="4">
    <source>
        <dbReference type="ARBA" id="ARBA00029292"/>
    </source>
</evidence>
<dbReference type="GO" id="GO:0005886">
    <property type="term" value="C:plasma membrane"/>
    <property type="evidence" value="ECO:0007669"/>
    <property type="project" value="TreeGrafter"/>
</dbReference>
<gene>
    <name evidence="6" type="primary">agaS</name>
    <name evidence="6" type="ORF">AF332_19575</name>
</gene>
<accession>A0A0M0GH14</accession>
<evidence type="ECO:0000313" key="7">
    <source>
        <dbReference type="Proteomes" id="UP000037109"/>
    </source>
</evidence>
<dbReference type="AlphaFoldDB" id="A0A0M0GH14"/>
<dbReference type="PROSITE" id="PS51464">
    <property type="entry name" value="SIS"/>
    <property type="match status" value="2"/>
</dbReference>
<evidence type="ECO:0000256" key="2">
    <source>
        <dbReference type="ARBA" id="ARBA00022737"/>
    </source>
</evidence>
<dbReference type="InterPro" id="IPR035464">
    <property type="entry name" value="SIS_AgaS"/>
</dbReference>
<dbReference type="GO" id="GO:0097367">
    <property type="term" value="F:carbohydrate derivative binding"/>
    <property type="evidence" value="ECO:0007669"/>
    <property type="project" value="InterPro"/>
</dbReference>
<evidence type="ECO:0000313" key="6">
    <source>
        <dbReference type="EMBL" id="KON88782.1"/>
    </source>
</evidence>
<keyword evidence="6" id="KW-0413">Isomerase</keyword>
<dbReference type="PANTHER" id="PTHR32502:SF3">
    <property type="entry name" value="D-GALACTOSAMINE-6-PHOSPHATE DEAMINASE AGAS-RELATED"/>
    <property type="match status" value="1"/>
</dbReference>
<proteinExistence type="inferred from homology"/>
<feature type="domain" description="SIS" evidence="5">
    <location>
        <begin position="220"/>
        <end position="369"/>
    </location>
</feature>
<dbReference type="STRING" id="1459.AF332_19575"/>
<dbReference type="SUPFAM" id="SSF53697">
    <property type="entry name" value="SIS domain"/>
    <property type="match status" value="1"/>
</dbReference>
<dbReference type="InterPro" id="IPR046348">
    <property type="entry name" value="SIS_dom_sf"/>
</dbReference>
<organism evidence="6 7">
    <name type="scientific">Sporosarcina globispora</name>
    <name type="common">Bacillus globisporus</name>
    <dbReference type="NCBI Taxonomy" id="1459"/>
    <lineage>
        <taxon>Bacteria</taxon>
        <taxon>Bacillati</taxon>
        <taxon>Bacillota</taxon>
        <taxon>Bacilli</taxon>
        <taxon>Bacillales</taxon>
        <taxon>Caryophanaceae</taxon>
        <taxon>Sporosarcina</taxon>
    </lineage>
</organism>
<comment type="catalytic activity">
    <reaction evidence="4">
        <text>D-galactosamine 6-phosphate + H2O = D-tagatopyranose 1-phosphate + NH4(+)</text>
        <dbReference type="Rhea" id="RHEA:47680"/>
        <dbReference type="ChEBI" id="CHEBI:15377"/>
        <dbReference type="ChEBI" id="CHEBI:28938"/>
        <dbReference type="ChEBI" id="CHEBI:71674"/>
        <dbReference type="ChEBI" id="CHEBI:138150"/>
    </reaction>
</comment>
<sequence length="399" mass="43930">MFTLNKEILISLGAELTTAEIKQQPDLWSETYHLFLEKSGELKAFLQKMSERHERVRIIFTGAGTSAYVGDTVTPYLKEKVDEKQWDLMSVPTTAIVSNPYQFLKSDIPTLLISFARSGNSPESVATVELARQIVKDLYQITITCSKEGKLAKLAGGDERNLLLLMTDKSNDQGFAMTGSYTCMTLTALLIFDSISDGEKWDIVNNIRLMGESVIRREKDIEKMAAADFERIIYLGSGGFEGLAREAQLKILELTAGKVATAFDSSLGFRHGPKSFVNEKAAVFGFVSNNPYTRQYDLDILNELKQDQIAPLVCAISAEGDTLFSGDTFLFDGNAGEVPDAYMSLPFIMVGQMIALLAAIKVGNKPDTPSPSGTVNRVVKGVTIHKYTEEKEEGSSHSI</sequence>
<keyword evidence="2" id="KW-0677">Repeat</keyword>
<dbReference type="CDD" id="cd05010">
    <property type="entry name" value="SIS_AgaS_like"/>
    <property type="match status" value="1"/>
</dbReference>
<dbReference type="OrthoDB" id="9779207at2"/>
<evidence type="ECO:0000256" key="1">
    <source>
        <dbReference type="ARBA" id="ARBA00007748"/>
    </source>
</evidence>
<keyword evidence="3" id="KW-0378">Hydrolase</keyword>